<comment type="catalytic activity">
    <reaction evidence="10">
        <text>L-threonyl-[protein] + ATP = O-phospho-L-threonyl-[protein] + ADP + H(+)</text>
        <dbReference type="Rhea" id="RHEA:46608"/>
        <dbReference type="Rhea" id="RHEA-COMP:11060"/>
        <dbReference type="Rhea" id="RHEA-COMP:11605"/>
        <dbReference type="ChEBI" id="CHEBI:15378"/>
        <dbReference type="ChEBI" id="CHEBI:30013"/>
        <dbReference type="ChEBI" id="CHEBI:30616"/>
        <dbReference type="ChEBI" id="CHEBI:61977"/>
        <dbReference type="ChEBI" id="CHEBI:456216"/>
        <dbReference type="EC" id="2.7.12.1"/>
    </reaction>
</comment>
<dbReference type="Proteomes" id="UP000093000">
    <property type="component" value="Unassembled WGS sequence"/>
</dbReference>
<dbReference type="EMBL" id="LUGH01000407">
    <property type="protein sequence ID" value="OBZ85339.1"/>
    <property type="molecule type" value="Genomic_DNA"/>
</dbReference>
<feature type="compositionally biased region" description="Low complexity" evidence="14">
    <location>
        <begin position="391"/>
        <end position="402"/>
    </location>
</feature>
<feature type="compositionally biased region" description="Low complexity" evidence="14">
    <location>
        <begin position="352"/>
        <end position="375"/>
    </location>
</feature>
<dbReference type="STRING" id="101091.A0A1C7N9K2"/>
<evidence type="ECO:0000256" key="3">
    <source>
        <dbReference type="ARBA" id="ARBA00022527"/>
    </source>
</evidence>
<evidence type="ECO:0000256" key="12">
    <source>
        <dbReference type="PROSITE-ProRule" id="PRU10141"/>
    </source>
</evidence>
<reference evidence="16 17" key="1">
    <citation type="submission" date="2016-03" db="EMBL/GenBank/DDBJ databases">
        <title>Choanephora cucurbitarum.</title>
        <authorList>
            <person name="Min B."/>
            <person name="Park H."/>
            <person name="Park J.-H."/>
            <person name="Shin H.-D."/>
            <person name="Choi I.-G."/>
        </authorList>
    </citation>
    <scope>NUCLEOTIDE SEQUENCE [LARGE SCALE GENOMIC DNA]</scope>
    <source>
        <strain evidence="16 17">KUS-F28377</strain>
    </source>
</reference>
<feature type="region of interest" description="Disordered" evidence="14">
    <location>
        <begin position="72"/>
        <end position="138"/>
    </location>
</feature>
<evidence type="ECO:0000256" key="4">
    <source>
        <dbReference type="ARBA" id="ARBA00022553"/>
    </source>
</evidence>
<organism evidence="16 17">
    <name type="scientific">Choanephora cucurbitarum</name>
    <dbReference type="NCBI Taxonomy" id="101091"/>
    <lineage>
        <taxon>Eukaryota</taxon>
        <taxon>Fungi</taxon>
        <taxon>Fungi incertae sedis</taxon>
        <taxon>Mucoromycota</taxon>
        <taxon>Mucoromycotina</taxon>
        <taxon>Mucoromycetes</taxon>
        <taxon>Mucorales</taxon>
        <taxon>Mucorineae</taxon>
        <taxon>Choanephoraceae</taxon>
        <taxon>Choanephoroideae</taxon>
        <taxon>Choanephora</taxon>
    </lineage>
</organism>
<evidence type="ECO:0000259" key="15">
    <source>
        <dbReference type="PROSITE" id="PS50011"/>
    </source>
</evidence>
<comment type="catalytic activity">
    <reaction evidence="9">
        <text>L-seryl-[protein] + ATP = O-phospho-L-seryl-[protein] + ADP + H(+)</text>
        <dbReference type="Rhea" id="RHEA:17989"/>
        <dbReference type="Rhea" id="RHEA-COMP:9863"/>
        <dbReference type="Rhea" id="RHEA-COMP:11604"/>
        <dbReference type="ChEBI" id="CHEBI:15378"/>
        <dbReference type="ChEBI" id="CHEBI:29999"/>
        <dbReference type="ChEBI" id="CHEBI:30616"/>
        <dbReference type="ChEBI" id="CHEBI:83421"/>
        <dbReference type="ChEBI" id="CHEBI:456216"/>
        <dbReference type="EC" id="2.7.12.1"/>
    </reaction>
</comment>
<dbReference type="OrthoDB" id="9332038at2759"/>
<feature type="compositionally biased region" description="Polar residues" evidence="14">
    <location>
        <begin position="376"/>
        <end position="388"/>
    </location>
</feature>
<keyword evidence="6 12" id="KW-0547">Nucleotide-binding</keyword>
<evidence type="ECO:0000256" key="1">
    <source>
        <dbReference type="ARBA" id="ARBA00008867"/>
    </source>
</evidence>
<feature type="compositionally biased region" description="Polar residues" evidence="14">
    <location>
        <begin position="247"/>
        <end position="256"/>
    </location>
</feature>
<dbReference type="FunFam" id="1.10.510.10:FF:000380">
    <property type="entry name" value="Serine/threonine-protein kinase ppk15"/>
    <property type="match status" value="1"/>
</dbReference>
<dbReference type="EC" id="2.7.12.1" evidence="2"/>
<comment type="caution">
    <text evidence="16">The sequence shown here is derived from an EMBL/GenBank/DDBJ whole genome shotgun (WGS) entry which is preliminary data.</text>
</comment>
<dbReference type="InterPro" id="IPR000719">
    <property type="entry name" value="Prot_kinase_dom"/>
</dbReference>
<keyword evidence="3" id="KW-0723">Serine/threonine-protein kinase</keyword>
<comment type="catalytic activity">
    <reaction evidence="11">
        <text>L-tyrosyl-[protein] + ATP = O-phospho-L-tyrosyl-[protein] + ADP + H(+)</text>
        <dbReference type="Rhea" id="RHEA:10596"/>
        <dbReference type="Rhea" id="RHEA-COMP:10136"/>
        <dbReference type="Rhea" id="RHEA-COMP:20101"/>
        <dbReference type="ChEBI" id="CHEBI:15378"/>
        <dbReference type="ChEBI" id="CHEBI:30616"/>
        <dbReference type="ChEBI" id="CHEBI:46858"/>
        <dbReference type="ChEBI" id="CHEBI:61978"/>
        <dbReference type="ChEBI" id="CHEBI:456216"/>
        <dbReference type="EC" id="2.7.12.1"/>
    </reaction>
</comment>
<evidence type="ECO:0000256" key="11">
    <source>
        <dbReference type="ARBA" id="ARBA00051680"/>
    </source>
</evidence>
<dbReference type="PANTHER" id="PTHR24058:SF22">
    <property type="entry name" value="DUAL SPECIFICITY TYROSINE-PHOSPHORYLATION-REGULATED KINASE 4"/>
    <property type="match status" value="1"/>
</dbReference>
<gene>
    <name evidence="16" type="primary">pom1_0</name>
    <name evidence="16" type="ORF">A0J61_06610</name>
</gene>
<evidence type="ECO:0000256" key="13">
    <source>
        <dbReference type="SAM" id="Coils"/>
    </source>
</evidence>
<evidence type="ECO:0000256" key="14">
    <source>
        <dbReference type="SAM" id="MobiDB-lite"/>
    </source>
</evidence>
<dbReference type="Gene3D" id="1.10.510.10">
    <property type="entry name" value="Transferase(Phosphotransferase) domain 1"/>
    <property type="match status" value="1"/>
</dbReference>
<dbReference type="PROSITE" id="PS50011">
    <property type="entry name" value="PROTEIN_KINASE_DOM"/>
    <property type="match status" value="1"/>
</dbReference>
<feature type="compositionally biased region" description="Pro residues" evidence="14">
    <location>
        <begin position="123"/>
        <end position="136"/>
    </location>
</feature>
<feature type="domain" description="Protein kinase" evidence="15">
    <location>
        <begin position="572"/>
        <end position="868"/>
    </location>
</feature>
<evidence type="ECO:0000256" key="6">
    <source>
        <dbReference type="ARBA" id="ARBA00022741"/>
    </source>
</evidence>
<dbReference type="GO" id="GO:0004712">
    <property type="term" value="F:protein serine/threonine/tyrosine kinase activity"/>
    <property type="evidence" value="ECO:0007669"/>
    <property type="project" value="UniProtKB-EC"/>
</dbReference>
<evidence type="ECO:0000256" key="7">
    <source>
        <dbReference type="ARBA" id="ARBA00022777"/>
    </source>
</evidence>
<comment type="similarity">
    <text evidence="1">Belongs to the protein kinase superfamily. CMGC Ser/Thr protein kinase family. MNB/DYRK subfamily.</text>
</comment>
<name>A0A1C7N9K2_9FUNG</name>
<dbReference type="Gene3D" id="3.30.200.20">
    <property type="entry name" value="Phosphorylase Kinase, domain 1"/>
    <property type="match status" value="1"/>
</dbReference>
<feature type="region of interest" description="Disordered" evidence="14">
    <location>
        <begin position="155"/>
        <end position="198"/>
    </location>
</feature>
<dbReference type="GO" id="GO:0005737">
    <property type="term" value="C:cytoplasm"/>
    <property type="evidence" value="ECO:0007669"/>
    <property type="project" value="TreeGrafter"/>
</dbReference>
<evidence type="ECO:0000313" key="17">
    <source>
        <dbReference type="Proteomes" id="UP000093000"/>
    </source>
</evidence>
<protein>
    <recommendedName>
        <fullName evidence="2">dual-specificity kinase</fullName>
        <ecNumber evidence="2">2.7.12.1</ecNumber>
    </recommendedName>
</protein>
<keyword evidence="13" id="KW-0175">Coiled coil</keyword>
<dbReference type="GO" id="GO:0005856">
    <property type="term" value="C:cytoskeleton"/>
    <property type="evidence" value="ECO:0007669"/>
    <property type="project" value="TreeGrafter"/>
</dbReference>
<dbReference type="GO" id="GO:0005524">
    <property type="term" value="F:ATP binding"/>
    <property type="evidence" value="ECO:0007669"/>
    <property type="project" value="UniProtKB-UniRule"/>
</dbReference>
<feature type="coiled-coil region" evidence="13">
    <location>
        <begin position="287"/>
        <end position="321"/>
    </location>
</feature>
<dbReference type="PROSITE" id="PS00108">
    <property type="entry name" value="PROTEIN_KINASE_ST"/>
    <property type="match status" value="1"/>
</dbReference>
<feature type="region of interest" description="Disordered" evidence="14">
    <location>
        <begin position="211"/>
        <end position="256"/>
    </location>
</feature>
<dbReference type="InterPro" id="IPR011009">
    <property type="entry name" value="Kinase-like_dom_sf"/>
</dbReference>
<feature type="compositionally biased region" description="Low complexity" evidence="14">
    <location>
        <begin position="455"/>
        <end position="472"/>
    </location>
</feature>
<keyword evidence="7 16" id="KW-0418">Kinase</keyword>
<keyword evidence="4" id="KW-0597">Phosphoprotein</keyword>
<dbReference type="FunCoup" id="A0A1C7N9K2">
    <property type="interactions" value="173"/>
</dbReference>
<feature type="binding site" evidence="12">
    <location>
        <position position="601"/>
    </location>
    <ligand>
        <name>ATP</name>
        <dbReference type="ChEBI" id="CHEBI:30616"/>
    </ligand>
</feature>
<keyword evidence="8 12" id="KW-0067">ATP-binding</keyword>
<dbReference type="InParanoid" id="A0A1C7N9K2"/>
<dbReference type="Gene3D" id="3.30.10.30">
    <property type="entry name" value="DYRK"/>
    <property type="match status" value="1"/>
</dbReference>
<dbReference type="CDD" id="cd14210">
    <property type="entry name" value="PKc_DYRK"/>
    <property type="match status" value="1"/>
</dbReference>
<dbReference type="PANTHER" id="PTHR24058">
    <property type="entry name" value="DUAL SPECIFICITY PROTEIN KINASE"/>
    <property type="match status" value="1"/>
</dbReference>
<dbReference type="GO" id="GO:0004674">
    <property type="term" value="F:protein serine/threonine kinase activity"/>
    <property type="evidence" value="ECO:0007669"/>
    <property type="project" value="UniProtKB-KW"/>
</dbReference>
<dbReference type="InterPro" id="IPR050494">
    <property type="entry name" value="Ser_Thr_dual-spec_kinase"/>
</dbReference>
<evidence type="ECO:0000256" key="8">
    <source>
        <dbReference type="ARBA" id="ARBA00022840"/>
    </source>
</evidence>
<dbReference type="AlphaFoldDB" id="A0A1C7N9K2"/>
<evidence type="ECO:0000256" key="10">
    <source>
        <dbReference type="ARBA" id="ARBA00049308"/>
    </source>
</evidence>
<evidence type="ECO:0000256" key="9">
    <source>
        <dbReference type="ARBA" id="ARBA00049003"/>
    </source>
</evidence>
<evidence type="ECO:0000256" key="2">
    <source>
        <dbReference type="ARBA" id="ARBA00013203"/>
    </source>
</evidence>
<dbReference type="InterPro" id="IPR017441">
    <property type="entry name" value="Protein_kinase_ATP_BS"/>
</dbReference>
<proteinExistence type="inferred from homology"/>
<dbReference type="InterPro" id="IPR042521">
    <property type="entry name" value="DYRK"/>
</dbReference>
<sequence length="892" mass="100460">MSSESFYNQELPPLTRSTTTHGRHHSSPHIYYATPNKLKPEWAASSAKGIPSFVDLLTDNEQDWFNHKDYTVSSSSDLDGSCPSSSSKNSYRRTFHSTSPVKKSSLAVRKSKSMRDQLKKSHSPPPLPPPPLPPQVPEKRFIMPFMHKIKRKLSLSSSNYTNTHPKPRRSVSSSALAASRRKPSDSPPPLPQSTVSSANGLADYQGYANQKKHRSFTYSPPPPPRTSSLAASSVPAVPPLPAGPRLQQMNTRSSSLKQNIAPVRKSSLKKPSDQVSLSRKLSTAEYAKNISHDLALIEKDIRALEIQRDRHSSLLVAAENKAKLLQLKDNSKGSSRKSEDKQAVIGRKRGKTLPGSLATPPPSLTLNLPPMTLNPIQLTIPTNIQSKKPTPRQSTSTTPSISKNRLKLSALTDQVASDSFFKSSKISTSDPILHVNPKDKKKKNPIPTTHSHPTNSNQSSIQSNHSSSSSTSQHHDSIEALYAKTASLSVEPSKEMGATRSPKSVQTSLKYYSQYLSDYERQIEIHNYSDIYFVGPHAQTKHGSCTSELNHGFDDEHGNYKIVIQDHLAYRYEMLDLLGRGSFGQVVKCYDHKTGNRVAIKLIRNKKRFHAQGLTEINILKKLIEWDPEDQHHTIRMVDYFHFRNHLCIAFECLSMNLYEFIKSNYFRGFSLQLIQKMIIQILQSLSMLANHDVIHCDLKPENIMLKHPAKSAIKVIDFGSSCLESERVYTYIQSRFYRSPEVILGLSYHKSIDMWSVGCIAAELYTGMPLFPGENEQEQLSCIMEVMGLPDKHLIERCSRRHLFFDVLGQPRIVPNSKGKKRIPGSRPLRQALKCNDEVFMNFIERCLSWDPSKRLTPQEALKHDWIVGRRHNSNSSSSVYSRLARATSFR</sequence>
<keyword evidence="5" id="KW-0808">Transferase</keyword>
<evidence type="ECO:0000313" key="16">
    <source>
        <dbReference type="EMBL" id="OBZ85339.1"/>
    </source>
</evidence>
<dbReference type="SUPFAM" id="SSF56112">
    <property type="entry name" value="Protein kinase-like (PK-like)"/>
    <property type="match status" value="1"/>
</dbReference>
<keyword evidence="17" id="KW-1185">Reference proteome</keyword>
<feature type="compositionally biased region" description="Low complexity" evidence="14">
    <location>
        <begin position="226"/>
        <end position="235"/>
    </location>
</feature>
<feature type="compositionally biased region" description="Polar residues" evidence="14">
    <location>
        <begin position="155"/>
        <end position="164"/>
    </location>
</feature>
<dbReference type="SMART" id="SM00220">
    <property type="entry name" value="S_TKc"/>
    <property type="match status" value="1"/>
</dbReference>
<dbReference type="Pfam" id="PF00069">
    <property type="entry name" value="Pkinase"/>
    <property type="match status" value="1"/>
</dbReference>
<feature type="region of interest" description="Disordered" evidence="14">
    <location>
        <begin position="429"/>
        <end position="476"/>
    </location>
</feature>
<accession>A0A1C7N9K2</accession>
<feature type="region of interest" description="Disordered" evidence="14">
    <location>
        <begin position="327"/>
        <end position="405"/>
    </location>
</feature>
<evidence type="ECO:0000256" key="5">
    <source>
        <dbReference type="ARBA" id="ARBA00022679"/>
    </source>
</evidence>
<dbReference type="PROSITE" id="PS00107">
    <property type="entry name" value="PROTEIN_KINASE_ATP"/>
    <property type="match status" value="1"/>
</dbReference>
<feature type="compositionally biased region" description="Low complexity" evidence="14">
    <location>
        <begin position="73"/>
        <end position="87"/>
    </location>
</feature>
<dbReference type="InterPro" id="IPR008271">
    <property type="entry name" value="Ser/Thr_kinase_AS"/>
</dbReference>
<feature type="region of interest" description="Disordered" evidence="14">
    <location>
        <begin position="1"/>
        <end position="32"/>
    </location>
</feature>